<dbReference type="SMART" id="SM00895">
    <property type="entry name" value="FCD"/>
    <property type="match status" value="1"/>
</dbReference>
<dbReference type="Pfam" id="PF07729">
    <property type="entry name" value="FCD"/>
    <property type="match status" value="1"/>
</dbReference>
<reference evidence="5" key="1">
    <citation type="submission" date="2022-12" db="EMBL/GenBank/DDBJ databases">
        <title>Paraconexibacter alkalitolerans sp. nov. and Baekduia alba sp. nov., isolated from soil and emended description of the genera Paraconexibacter (Chun et al., 2020) and Baekduia (An et al., 2020).</title>
        <authorList>
            <person name="Vieira S."/>
            <person name="Huber K.J."/>
            <person name="Geppert A."/>
            <person name="Wolf J."/>
            <person name="Neumann-Schaal M."/>
            <person name="Muesken M."/>
            <person name="Overmann J."/>
        </authorList>
    </citation>
    <scope>NUCLEOTIDE SEQUENCE</scope>
    <source>
        <strain evidence="5">AEG42_29</strain>
    </source>
</reference>
<accession>A0AAU7B0E8</accession>
<evidence type="ECO:0000256" key="2">
    <source>
        <dbReference type="ARBA" id="ARBA00023125"/>
    </source>
</evidence>
<dbReference type="InterPro" id="IPR036390">
    <property type="entry name" value="WH_DNA-bd_sf"/>
</dbReference>
<dbReference type="InterPro" id="IPR036388">
    <property type="entry name" value="WH-like_DNA-bd_sf"/>
</dbReference>
<dbReference type="PANTHER" id="PTHR43537:SF24">
    <property type="entry name" value="GLUCONATE OPERON TRANSCRIPTIONAL REPRESSOR"/>
    <property type="match status" value="1"/>
</dbReference>
<dbReference type="KEGG" id="parq:DSM112329_04270"/>
<dbReference type="SUPFAM" id="SSF48008">
    <property type="entry name" value="GntR ligand-binding domain-like"/>
    <property type="match status" value="1"/>
</dbReference>
<dbReference type="SUPFAM" id="SSF46785">
    <property type="entry name" value="Winged helix' DNA-binding domain"/>
    <property type="match status" value="1"/>
</dbReference>
<keyword evidence="1" id="KW-0805">Transcription regulation</keyword>
<gene>
    <name evidence="5" type="ORF">DSM112329_04270</name>
</gene>
<dbReference type="InterPro" id="IPR008920">
    <property type="entry name" value="TF_FadR/GntR_C"/>
</dbReference>
<feature type="domain" description="HTH gntR-type" evidence="4">
    <location>
        <begin position="9"/>
        <end position="76"/>
    </location>
</feature>
<dbReference type="PROSITE" id="PS50949">
    <property type="entry name" value="HTH_GNTR"/>
    <property type="match status" value="1"/>
</dbReference>
<dbReference type="GO" id="GO:0003677">
    <property type="term" value="F:DNA binding"/>
    <property type="evidence" value="ECO:0007669"/>
    <property type="project" value="UniProtKB-KW"/>
</dbReference>
<dbReference type="PANTHER" id="PTHR43537">
    <property type="entry name" value="TRANSCRIPTIONAL REGULATOR, GNTR FAMILY"/>
    <property type="match status" value="1"/>
</dbReference>
<dbReference type="Gene3D" id="1.20.120.530">
    <property type="entry name" value="GntR ligand-binding domain-like"/>
    <property type="match status" value="1"/>
</dbReference>
<dbReference type="EMBL" id="CP114014">
    <property type="protein sequence ID" value="XAY07389.1"/>
    <property type="molecule type" value="Genomic_DNA"/>
</dbReference>
<dbReference type="SMART" id="SM00345">
    <property type="entry name" value="HTH_GNTR"/>
    <property type="match status" value="1"/>
</dbReference>
<dbReference type="InterPro" id="IPR011711">
    <property type="entry name" value="GntR_C"/>
</dbReference>
<dbReference type="Gene3D" id="1.10.10.10">
    <property type="entry name" value="Winged helix-like DNA-binding domain superfamily/Winged helix DNA-binding domain"/>
    <property type="match status" value="1"/>
</dbReference>
<protein>
    <recommendedName>
        <fullName evidence="4">HTH gntR-type domain-containing protein</fullName>
    </recommendedName>
</protein>
<dbReference type="CDD" id="cd07377">
    <property type="entry name" value="WHTH_GntR"/>
    <property type="match status" value="1"/>
</dbReference>
<sequence length="219" mass="22903">MRAAPGQPPRRAQAAYEALRADLLAGRWPADTILSAYALAEELDMSRSPVGEALKRLHAEGLVESMPQVGVRVIGHSREDVADLTEILGALEGLAAQRAADHMDDGRLSALGEMLRRATIAAEHADAAGVQAADLAFRDTVLGGSSRHLDRLVASIRSKAGLADPVAHGLDDAVSGLVRVLAALRAGDGPGARAALERHVIELASLQAEPQVARDDLAS</sequence>
<evidence type="ECO:0000313" key="5">
    <source>
        <dbReference type="EMBL" id="XAY07389.1"/>
    </source>
</evidence>
<evidence type="ECO:0000259" key="4">
    <source>
        <dbReference type="PROSITE" id="PS50949"/>
    </source>
</evidence>
<proteinExistence type="predicted"/>
<dbReference type="AlphaFoldDB" id="A0AAU7B0E8"/>
<evidence type="ECO:0000256" key="1">
    <source>
        <dbReference type="ARBA" id="ARBA00023015"/>
    </source>
</evidence>
<keyword evidence="2" id="KW-0238">DNA-binding</keyword>
<dbReference type="GO" id="GO:0003700">
    <property type="term" value="F:DNA-binding transcription factor activity"/>
    <property type="evidence" value="ECO:0007669"/>
    <property type="project" value="InterPro"/>
</dbReference>
<evidence type="ECO:0000256" key="3">
    <source>
        <dbReference type="ARBA" id="ARBA00023163"/>
    </source>
</evidence>
<dbReference type="InterPro" id="IPR000524">
    <property type="entry name" value="Tscrpt_reg_HTH_GntR"/>
</dbReference>
<dbReference type="RefSeq" id="WP_354698584.1">
    <property type="nucleotide sequence ID" value="NZ_CP114014.1"/>
</dbReference>
<keyword evidence="3" id="KW-0804">Transcription</keyword>
<dbReference type="Pfam" id="PF00392">
    <property type="entry name" value="GntR"/>
    <property type="match status" value="1"/>
</dbReference>
<name>A0AAU7B0E8_9ACTN</name>
<organism evidence="5">
    <name type="scientific">Paraconexibacter sp. AEG42_29</name>
    <dbReference type="NCBI Taxonomy" id="2997339"/>
    <lineage>
        <taxon>Bacteria</taxon>
        <taxon>Bacillati</taxon>
        <taxon>Actinomycetota</taxon>
        <taxon>Thermoleophilia</taxon>
        <taxon>Solirubrobacterales</taxon>
        <taxon>Paraconexibacteraceae</taxon>
        <taxon>Paraconexibacter</taxon>
    </lineage>
</organism>